<dbReference type="PROSITE" id="PS50835">
    <property type="entry name" value="IG_LIKE"/>
    <property type="match status" value="6"/>
</dbReference>
<dbReference type="GO" id="GO:0030424">
    <property type="term" value="C:axon"/>
    <property type="evidence" value="ECO:0007669"/>
    <property type="project" value="TreeGrafter"/>
</dbReference>
<evidence type="ECO:0000256" key="4">
    <source>
        <dbReference type="ARBA" id="ARBA00023157"/>
    </source>
</evidence>
<dbReference type="OrthoDB" id="6244967at2759"/>
<dbReference type="FunFam" id="2.60.40.10:FF:000004">
    <property type="entry name" value="DCC isoform 1"/>
    <property type="match status" value="1"/>
</dbReference>
<dbReference type="GO" id="GO:0007420">
    <property type="term" value="P:brain development"/>
    <property type="evidence" value="ECO:0007669"/>
    <property type="project" value="TreeGrafter"/>
</dbReference>
<keyword evidence="3 7" id="KW-0472">Membrane</keyword>
<evidence type="ECO:0000313" key="10">
    <source>
        <dbReference type="EMBL" id="KAE9538911.1"/>
    </source>
</evidence>
<dbReference type="FunFam" id="2.60.40.10:FF:000032">
    <property type="entry name" value="palladin isoform X1"/>
    <property type="match status" value="1"/>
</dbReference>
<dbReference type="GO" id="GO:0098632">
    <property type="term" value="F:cell-cell adhesion mediator activity"/>
    <property type="evidence" value="ECO:0007669"/>
    <property type="project" value="TreeGrafter"/>
</dbReference>
<evidence type="ECO:0000259" key="9">
    <source>
        <dbReference type="PROSITE" id="PS50853"/>
    </source>
</evidence>
<keyword evidence="11" id="KW-1185">Reference proteome</keyword>
<dbReference type="FunFam" id="2.60.40.10:FF:001718">
    <property type="entry name" value="Neuroglian, isoform D"/>
    <property type="match status" value="1"/>
</dbReference>
<dbReference type="Pfam" id="PF13927">
    <property type="entry name" value="Ig_3"/>
    <property type="match status" value="3"/>
</dbReference>
<dbReference type="InterPro" id="IPR013098">
    <property type="entry name" value="Ig_I-set"/>
</dbReference>
<evidence type="ECO:0000256" key="6">
    <source>
        <dbReference type="ARBA" id="ARBA00023319"/>
    </source>
</evidence>
<dbReference type="InterPro" id="IPR003961">
    <property type="entry name" value="FN3_dom"/>
</dbReference>
<dbReference type="SMART" id="SM00408">
    <property type="entry name" value="IGc2"/>
    <property type="match status" value="5"/>
</dbReference>
<dbReference type="InterPro" id="IPR007110">
    <property type="entry name" value="Ig-like_dom"/>
</dbReference>
<proteinExistence type="predicted"/>
<dbReference type="GO" id="GO:0005886">
    <property type="term" value="C:plasma membrane"/>
    <property type="evidence" value="ECO:0007669"/>
    <property type="project" value="TreeGrafter"/>
</dbReference>
<dbReference type="Proteomes" id="UP000475862">
    <property type="component" value="Unassembled WGS sequence"/>
</dbReference>
<dbReference type="InterPro" id="IPR003599">
    <property type="entry name" value="Ig_sub"/>
</dbReference>
<dbReference type="CDD" id="cd00063">
    <property type="entry name" value="FN3"/>
    <property type="match status" value="5"/>
</dbReference>
<feature type="domain" description="Ig-like" evidence="8">
    <location>
        <begin position="430"/>
        <end position="514"/>
    </location>
</feature>
<dbReference type="InterPro" id="IPR013783">
    <property type="entry name" value="Ig-like_fold"/>
</dbReference>
<name>A0A6G0TUA5_APHGL</name>
<dbReference type="PROSITE" id="PS50853">
    <property type="entry name" value="FN3"/>
    <property type="match status" value="4"/>
</dbReference>
<sequence length="1128" mass="126873">MYGNSQYFLYSTTLLFTFFVTTTSIIQSPPNIVKEPSVDELLFQVPTHQYENDKPFKIDCEAEGEPAPKYRWMKNGKNFNWQAYDDRISQQPGIGSLIIYRPRDEDLGQYQCFAENVWGIATSKSVMVVKAELNSFNKEPNIYIEAQEGEPFKLTCNPPTGWPKPIVYWLILEKNGGLTTAENLRMTTDPEGNLWFSNVTRNDASFTYCCYAKSLIKSEYKLSKHVKINVIQNAETYVKNKYPLIQQYVSRRNEVALLNKNVELFCIYGGTPLPQTIWLKDGIVIQFNKRVTLGNYGKSLTIWKVNFEDGGNYTCEVSNGVGLPESYNILLDVMAEPIFTVIPQIVEGGEGETAVIKCEASGNPQPSIKWIHNGRPLSEASPNPRRFVTSNSITITSLTKYDIGNYGCNATNSIGYVYKDVYINVLALAPEIIEFPLDVKTFVGSTTVITCKPYGVPKPHIKWTRKGIELTGGRYSILDSGNLEISKVSFIDAGIYTCIATNNYGTASASGTLTVTGITEIITEPEDNMVVVGSMAVFNCIATADHSLHLNIDWLVNDEPIDYDTQPRFIKTNNYSLIITKTIELDSGIYTCLVKTELDQVTANATLIVQDKPNPPTLLKITCNKINAVVKWQPNGDNRAPILRYIIEYNTSFEPSTWLVASNDVPASDLKFIAPMTPWANFTFRVIAKNKIGKSNPSLHSSVCTTQPDVPYKNPENIEIYGTDSTNLVINWTPMPKITHNAPGLRYRVYWKQDMPDNVWNLNETIDYTINELVFSDQPTYTRYKVKIVAFNEKGESSGLQNEVIGYSGEDGPLDAPNNLTVMNVTGSKSAILSWEPVSPESIRGNFKGYKIQFWADRDGEDNKIEEEVSLDRTTVEIKNFFPNANNTVCILAYNSRFNGPLSPNIYFVTPEGVPGPVNGVEAKQWGSSAILLSWQPPDEANGVLTGYEVSYESMTERGAGERTQCPSITNPKQTTAKLTSLKPSTNYRIYIKATTKVGVGEPYVKNLCRFFIEQQTKSPLLIDTELDKPVFNYIHKPYNKMFDTVRVFWTPNLDGNPGSHFFVKYKLKSDYLYEETKHEFYKNFIDVKGLKPEKLYEFIVVAVDGNIIQQSDTVEIEAVNHVTGKSL</sequence>
<dbReference type="PANTHER" id="PTHR44170:SF6">
    <property type="entry name" value="CONTACTIN"/>
    <property type="match status" value="1"/>
</dbReference>
<keyword evidence="6" id="KW-0393">Immunoglobulin domain</keyword>
<feature type="domain" description="Ig-like" evidence="8">
    <location>
        <begin position="145"/>
        <end position="223"/>
    </location>
</feature>
<dbReference type="InterPro" id="IPR036116">
    <property type="entry name" value="FN3_sf"/>
</dbReference>
<keyword evidence="2" id="KW-0677">Repeat</keyword>
<feature type="domain" description="Fibronectin type-III" evidence="9">
    <location>
        <begin position="816"/>
        <end position="913"/>
    </location>
</feature>
<feature type="domain" description="Ig-like" evidence="8">
    <location>
        <begin position="337"/>
        <end position="424"/>
    </location>
</feature>
<dbReference type="InterPro" id="IPR003598">
    <property type="entry name" value="Ig_sub2"/>
</dbReference>
<dbReference type="SUPFAM" id="SSF48726">
    <property type="entry name" value="Immunoglobulin"/>
    <property type="match status" value="6"/>
</dbReference>
<evidence type="ECO:0000256" key="2">
    <source>
        <dbReference type="ARBA" id="ARBA00022737"/>
    </source>
</evidence>
<feature type="domain" description="Fibronectin type-III" evidence="9">
    <location>
        <begin position="914"/>
        <end position="1016"/>
    </location>
</feature>
<protein>
    <recommendedName>
        <fullName evidence="12">Neuroglian</fullName>
    </recommendedName>
</protein>
<dbReference type="SMART" id="SM00060">
    <property type="entry name" value="FN3"/>
    <property type="match status" value="5"/>
</dbReference>
<dbReference type="PRINTS" id="PR00014">
    <property type="entry name" value="FNTYPEIII"/>
</dbReference>
<evidence type="ECO:0000313" key="11">
    <source>
        <dbReference type="Proteomes" id="UP000475862"/>
    </source>
</evidence>
<evidence type="ECO:0000256" key="1">
    <source>
        <dbReference type="ARBA" id="ARBA00004370"/>
    </source>
</evidence>
<reference evidence="10 11" key="1">
    <citation type="submission" date="2019-08" db="EMBL/GenBank/DDBJ databases">
        <title>The genome of the soybean aphid Biotype 1, its phylome, world population structure and adaptation to the North American continent.</title>
        <authorList>
            <person name="Giordano R."/>
            <person name="Donthu R.K."/>
            <person name="Hernandez A.G."/>
            <person name="Wright C.L."/>
            <person name="Zimin A.V."/>
        </authorList>
    </citation>
    <scope>NUCLEOTIDE SEQUENCE [LARGE SCALE GENOMIC DNA]</scope>
    <source>
        <tissue evidence="10">Whole aphids</tissue>
    </source>
</reference>
<feature type="transmembrane region" description="Helical" evidence="7">
    <location>
        <begin position="7"/>
        <end position="26"/>
    </location>
</feature>
<dbReference type="EMBL" id="VYZN01000015">
    <property type="protein sequence ID" value="KAE9538911.1"/>
    <property type="molecule type" value="Genomic_DNA"/>
</dbReference>
<evidence type="ECO:0000256" key="5">
    <source>
        <dbReference type="ARBA" id="ARBA00023180"/>
    </source>
</evidence>
<comment type="subcellular location">
    <subcellularLocation>
        <location evidence="1">Membrane</location>
    </subcellularLocation>
</comment>
<dbReference type="Gene3D" id="2.60.40.10">
    <property type="entry name" value="Immunoglobulins"/>
    <property type="match status" value="10"/>
</dbReference>
<feature type="domain" description="Fibronectin type-III" evidence="9">
    <location>
        <begin position="612"/>
        <end position="709"/>
    </location>
</feature>
<feature type="domain" description="Fibronectin type-III" evidence="9">
    <location>
        <begin position="714"/>
        <end position="811"/>
    </location>
</feature>
<keyword evidence="7" id="KW-1133">Transmembrane helix</keyword>
<evidence type="ECO:0008006" key="12">
    <source>
        <dbReference type="Google" id="ProtNLM"/>
    </source>
</evidence>
<dbReference type="FunFam" id="2.60.40.10:FF:000035">
    <property type="entry name" value="Contactin 1"/>
    <property type="match status" value="1"/>
</dbReference>
<comment type="caution">
    <text evidence="10">The sequence shown here is derived from an EMBL/GenBank/DDBJ whole genome shotgun (WGS) entry which is preliminary data.</text>
</comment>
<organism evidence="10 11">
    <name type="scientific">Aphis glycines</name>
    <name type="common">Soybean aphid</name>
    <dbReference type="NCBI Taxonomy" id="307491"/>
    <lineage>
        <taxon>Eukaryota</taxon>
        <taxon>Metazoa</taxon>
        <taxon>Ecdysozoa</taxon>
        <taxon>Arthropoda</taxon>
        <taxon>Hexapoda</taxon>
        <taxon>Insecta</taxon>
        <taxon>Pterygota</taxon>
        <taxon>Neoptera</taxon>
        <taxon>Paraneoptera</taxon>
        <taxon>Hemiptera</taxon>
        <taxon>Sternorrhyncha</taxon>
        <taxon>Aphidomorpha</taxon>
        <taxon>Aphidoidea</taxon>
        <taxon>Aphididae</taxon>
        <taxon>Aphidini</taxon>
        <taxon>Aphis</taxon>
        <taxon>Aphis</taxon>
    </lineage>
</organism>
<evidence type="ECO:0000259" key="8">
    <source>
        <dbReference type="PROSITE" id="PS50835"/>
    </source>
</evidence>
<dbReference type="SMART" id="SM00409">
    <property type="entry name" value="IG"/>
    <property type="match status" value="6"/>
</dbReference>
<dbReference type="AlphaFoldDB" id="A0A6G0TUA5"/>
<evidence type="ECO:0000256" key="3">
    <source>
        <dbReference type="ARBA" id="ARBA00023136"/>
    </source>
</evidence>
<gene>
    <name evidence="10" type="ORF">AGLY_005493</name>
</gene>
<evidence type="ECO:0000256" key="7">
    <source>
        <dbReference type="SAM" id="Phobius"/>
    </source>
</evidence>
<keyword evidence="5" id="KW-0325">Glycoprotein</keyword>
<dbReference type="PANTHER" id="PTHR44170">
    <property type="entry name" value="PROTEIN SIDEKICK"/>
    <property type="match status" value="1"/>
</dbReference>
<keyword evidence="7" id="KW-0812">Transmembrane</keyword>
<feature type="domain" description="Ig-like" evidence="8">
    <location>
        <begin position="36"/>
        <end position="134"/>
    </location>
</feature>
<dbReference type="Pfam" id="PF00041">
    <property type="entry name" value="fn3"/>
    <property type="match status" value="4"/>
</dbReference>
<feature type="domain" description="Ig-like" evidence="8">
    <location>
        <begin position="243"/>
        <end position="328"/>
    </location>
</feature>
<accession>A0A6G0TUA5</accession>
<feature type="domain" description="Ig-like" evidence="8">
    <location>
        <begin position="519"/>
        <end position="602"/>
    </location>
</feature>
<dbReference type="GO" id="GO:0007411">
    <property type="term" value="P:axon guidance"/>
    <property type="evidence" value="ECO:0007669"/>
    <property type="project" value="TreeGrafter"/>
</dbReference>
<dbReference type="FunFam" id="2.60.40.10:FF:000028">
    <property type="entry name" value="Neuronal cell adhesion molecule"/>
    <property type="match status" value="1"/>
</dbReference>
<keyword evidence="4" id="KW-1015">Disulfide bond</keyword>
<dbReference type="InterPro" id="IPR036179">
    <property type="entry name" value="Ig-like_dom_sf"/>
</dbReference>
<dbReference type="Pfam" id="PF07679">
    <property type="entry name" value="I-set"/>
    <property type="match status" value="2"/>
</dbReference>
<dbReference type="SUPFAM" id="SSF49265">
    <property type="entry name" value="Fibronectin type III"/>
    <property type="match status" value="3"/>
</dbReference>